<evidence type="ECO:0000256" key="1">
    <source>
        <dbReference type="ARBA" id="ARBA00022553"/>
    </source>
</evidence>
<sequence length="216" mass="23746">MIRVMIVDDHGIVREGVRILLDKFEGVQVVAEAENGRAALELAAGASPDVVLMDMSMPGMNGIETTQRMADLFPAVKVLILSMHKDRRFVAQAFRAGARGYLLKDCSSAELVKAVQTVAAGERYVCSGIIGVVIDDYIRRVPDSFEQAGPALTPREKEVLQLLAEGHNAKTIAFLLKINVKTVDTHRQQIMKKLKLFSIADLTKYAIREGVTSIDH</sequence>
<dbReference type="GO" id="GO:0006355">
    <property type="term" value="P:regulation of DNA-templated transcription"/>
    <property type="evidence" value="ECO:0007669"/>
    <property type="project" value="InterPro"/>
</dbReference>
<evidence type="ECO:0000256" key="3">
    <source>
        <dbReference type="ARBA" id="ARBA00023125"/>
    </source>
</evidence>
<dbReference type="InterPro" id="IPR039420">
    <property type="entry name" value="WalR-like"/>
</dbReference>
<dbReference type="GO" id="GO:0000160">
    <property type="term" value="P:phosphorelay signal transduction system"/>
    <property type="evidence" value="ECO:0007669"/>
    <property type="project" value="InterPro"/>
</dbReference>
<dbReference type="SUPFAM" id="SSF52172">
    <property type="entry name" value="CheY-like"/>
    <property type="match status" value="1"/>
</dbReference>
<evidence type="ECO:0000259" key="6">
    <source>
        <dbReference type="PROSITE" id="PS50043"/>
    </source>
</evidence>
<dbReference type="InterPro" id="IPR011006">
    <property type="entry name" value="CheY-like_superfamily"/>
</dbReference>
<name>A0A4S1CE30_9BACT</name>
<dbReference type="InterPro" id="IPR000792">
    <property type="entry name" value="Tscrpt_reg_LuxR_C"/>
</dbReference>
<accession>A0A4S1CE30</accession>
<dbReference type="PROSITE" id="PS50110">
    <property type="entry name" value="RESPONSE_REGULATORY"/>
    <property type="match status" value="1"/>
</dbReference>
<proteinExistence type="predicted"/>
<keyword evidence="9" id="KW-1185">Reference proteome</keyword>
<gene>
    <name evidence="8" type="ORF">E4633_13135</name>
</gene>
<evidence type="ECO:0000256" key="2">
    <source>
        <dbReference type="ARBA" id="ARBA00023015"/>
    </source>
</evidence>
<protein>
    <submittedName>
        <fullName evidence="8">Response regulator transcription factor</fullName>
    </submittedName>
</protein>
<evidence type="ECO:0000256" key="5">
    <source>
        <dbReference type="PROSITE-ProRule" id="PRU00169"/>
    </source>
</evidence>
<feature type="modified residue" description="4-aspartylphosphate" evidence="5">
    <location>
        <position position="54"/>
    </location>
</feature>
<dbReference type="GO" id="GO:0003677">
    <property type="term" value="F:DNA binding"/>
    <property type="evidence" value="ECO:0007669"/>
    <property type="project" value="UniProtKB-KW"/>
</dbReference>
<keyword evidence="3" id="KW-0238">DNA-binding</keyword>
<dbReference type="CDD" id="cd06170">
    <property type="entry name" value="LuxR_C_like"/>
    <property type="match status" value="1"/>
</dbReference>
<dbReference type="InterPro" id="IPR001789">
    <property type="entry name" value="Sig_transdc_resp-reg_receiver"/>
</dbReference>
<evidence type="ECO:0000259" key="7">
    <source>
        <dbReference type="PROSITE" id="PS50110"/>
    </source>
</evidence>
<dbReference type="SMART" id="SM00448">
    <property type="entry name" value="REC"/>
    <property type="match status" value="1"/>
</dbReference>
<dbReference type="PANTHER" id="PTHR43214:SF41">
    <property type="entry name" value="NITRATE_NITRITE RESPONSE REGULATOR PROTEIN NARP"/>
    <property type="match status" value="1"/>
</dbReference>
<organism evidence="8 9">
    <name type="scientific">Geomonas terrae</name>
    <dbReference type="NCBI Taxonomy" id="2562681"/>
    <lineage>
        <taxon>Bacteria</taxon>
        <taxon>Pseudomonadati</taxon>
        <taxon>Thermodesulfobacteriota</taxon>
        <taxon>Desulfuromonadia</taxon>
        <taxon>Geobacterales</taxon>
        <taxon>Geobacteraceae</taxon>
        <taxon>Geomonas</taxon>
    </lineage>
</organism>
<comment type="caution">
    <text evidence="8">The sequence shown here is derived from an EMBL/GenBank/DDBJ whole genome shotgun (WGS) entry which is preliminary data.</text>
</comment>
<keyword evidence="4" id="KW-0804">Transcription</keyword>
<dbReference type="AlphaFoldDB" id="A0A4S1CE30"/>
<feature type="domain" description="Response regulatory" evidence="7">
    <location>
        <begin position="3"/>
        <end position="119"/>
    </location>
</feature>
<dbReference type="Pfam" id="PF00072">
    <property type="entry name" value="Response_reg"/>
    <property type="match status" value="1"/>
</dbReference>
<dbReference type="SMART" id="SM00421">
    <property type="entry name" value="HTH_LUXR"/>
    <property type="match status" value="1"/>
</dbReference>
<dbReference type="CDD" id="cd17535">
    <property type="entry name" value="REC_NarL-like"/>
    <property type="match status" value="1"/>
</dbReference>
<dbReference type="PROSITE" id="PS50043">
    <property type="entry name" value="HTH_LUXR_2"/>
    <property type="match status" value="1"/>
</dbReference>
<dbReference type="EMBL" id="SRSC01000003">
    <property type="protein sequence ID" value="TGU71280.1"/>
    <property type="molecule type" value="Genomic_DNA"/>
</dbReference>
<dbReference type="RefSeq" id="WP_135870733.1">
    <property type="nucleotide sequence ID" value="NZ_SRSC01000003.1"/>
</dbReference>
<dbReference type="Gene3D" id="3.40.50.2300">
    <property type="match status" value="1"/>
</dbReference>
<reference evidence="8 9" key="1">
    <citation type="submission" date="2019-04" db="EMBL/GenBank/DDBJ databases">
        <title>Geobacter oryzae sp. nov., ferric-reducing bacteria isolated from paddy soil.</title>
        <authorList>
            <person name="Xu Z."/>
            <person name="Masuda Y."/>
            <person name="Itoh H."/>
            <person name="Senoo K."/>
        </authorList>
    </citation>
    <scope>NUCLEOTIDE SEQUENCE [LARGE SCALE GENOMIC DNA]</scope>
    <source>
        <strain evidence="8 9">Red111</strain>
    </source>
</reference>
<keyword evidence="1 5" id="KW-0597">Phosphoprotein</keyword>
<feature type="domain" description="HTH luxR-type" evidence="6">
    <location>
        <begin position="146"/>
        <end position="210"/>
    </location>
</feature>
<evidence type="ECO:0000313" key="8">
    <source>
        <dbReference type="EMBL" id="TGU71280.1"/>
    </source>
</evidence>
<dbReference type="PRINTS" id="PR00038">
    <property type="entry name" value="HTHLUXR"/>
</dbReference>
<dbReference type="Proteomes" id="UP000306416">
    <property type="component" value="Unassembled WGS sequence"/>
</dbReference>
<dbReference type="InterPro" id="IPR058245">
    <property type="entry name" value="NreC/VraR/RcsB-like_REC"/>
</dbReference>
<evidence type="ECO:0000313" key="9">
    <source>
        <dbReference type="Proteomes" id="UP000306416"/>
    </source>
</evidence>
<dbReference type="SUPFAM" id="SSF46894">
    <property type="entry name" value="C-terminal effector domain of the bipartite response regulators"/>
    <property type="match status" value="1"/>
</dbReference>
<dbReference type="InterPro" id="IPR016032">
    <property type="entry name" value="Sig_transdc_resp-reg_C-effctor"/>
</dbReference>
<dbReference type="PANTHER" id="PTHR43214">
    <property type="entry name" value="TWO-COMPONENT RESPONSE REGULATOR"/>
    <property type="match status" value="1"/>
</dbReference>
<evidence type="ECO:0000256" key="4">
    <source>
        <dbReference type="ARBA" id="ARBA00023163"/>
    </source>
</evidence>
<dbReference type="Pfam" id="PF00196">
    <property type="entry name" value="GerE"/>
    <property type="match status" value="1"/>
</dbReference>
<keyword evidence="2" id="KW-0805">Transcription regulation</keyword>